<feature type="transmembrane region" description="Helical" evidence="6">
    <location>
        <begin position="37"/>
        <end position="65"/>
    </location>
</feature>
<evidence type="ECO:0000259" key="7">
    <source>
        <dbReference type="PROSITE" id="PS50262"/>
    </source>
</evidence>
<reference evidence="8 9" key="1">
    <citation type="submission" date="2018-03" db="EMBL/GenBank/DDBJ databases">
        <title>Finding Nemo's genes: A chromosome-scale reference assembly of the genome of the orange clownfish Amphiprion percula.</title>
        <authorList>
            <person name="Lehmann R."/>
        </authorList>
    </citation>
    <scope>NUCLEOTIDE SEQUENCE</scope>
</reference>
<keyword evidence="5" id="KW-0675">Receptor</keyword>
<dbReference type="InterPro" id="IPR000276">
    <property type="entry name" value="GPCR_Rhodpsn"/>
</dbReference>
<keyword evidence="3 6" id="KW-1133">Transmembrane helix</keyword>
<evidence type="ECO:0000256" key="5">
    <source>
        <dbReference type="RuleBase" id="RU000688"/>
    </source>
</evidence>
<dbReference type="GeneTree" id="ENSGT00920000149641"/>
<dbReference type="SUPFAM" id="SSF81321">
    <property type="entry name" value="Family A G protein-coupled receptor-like"/>
    <property type="match status" value="1"/>
</dbReference>
<dbReference type="AlphaFoldDB" id="A0A3P8TMM5"/>
<dbReference type="GO" id="GO:0004984">
    <property type="term" value="F:olfactory receptor activity"/>
    <property type="evidence" value="ECO:0007669"/>
    <property type="project" value="TreeGrafter"/>
</dbReference>
<sequence length="325" mass="36315">MLETRNLTDCSSGENLTEPPLDMAGCLFLSILPYGQAVPALVCGFVLFTLFSFLANLLTLLAVWWSEELSWQPRFSLVKNLILSDLMQITTFGPAVIHSLVQRRTMPFRTWCYVQYFTGSTSIFTSLLTITCMALERYLFVCRAIHYLVILTEACLRRVLTLIWIFSIAIGVVTIALLHTGGAQSSGSVTMGLLCEPDMMEQHMGFPRSSAIFRKVVGTVTLLLCLMVFFFSYCRMYQDARNAVIPFNADNNKARKTVLLDCGMFLMQLLPLLLKPAPTATAAVLHVSLLMMLMVPPCINPMQYGLRNAEVQCSPWSTCRRSAAA</sequence>
<comment type="subcellular location">
    <subcellularLocation>
        <location evidence="1">Membrane</location>
    </subcellularLocation>
</comment>
<evidence type="ECO:0000256" key="1">
    <source>
        <dbReference type="ARBA" id="ARBA00004370"/>
    </source>
</evidence>
<dbReference type="InterPro" id="IPR052921">
    <property type="entry name" value="GPCR1_Superfamily_Member"/>
</dbReference>
<dbReference type="STRING" id="161767.ENSAPEP00000026209"/>
<dbReference type="PANTHER" id="PTHR26451:SF905">
    <property type="entry name" value="OLFACTORY RECEPTOR 2G3-LIKE"/>
    <property type="match status" value="1"/>
</dbReference>
<feature type="transmembrane region" description="Helical" evidence="6">
    <location>
        <begin position="156"/>
        <end position="178"/>
    </location>
</feature>
<dbReference type="PROSITE" id="PS50262">
    <property type="entry name" value="G_PROTEIN_RECEP_F1_2"/>
    <property type="match status" value="1"/>
</dbReference>
<reference evidence="8" key="3">
    <citation type="submission" date="2025-09" db="UniProtKB">
        <authorList>
            <consortium name="Ensembl"/>
        </authorList>
    </citation>
    <scope>IDENTIFICATION</scope>
</reference>
<keyword evidence="4 6" id="KW-0472">Membrane</keyword>
<keyword evidence="2 5" id="KW-0812">Transmembrane</keyword>
<dbReference type="GO" id="GO:0005549">
    <property type="term" value="F:odorant binding"/>
    <property type="evidence" value="ECO:0007669"/>
    <property type="project" value="TreeGrafter"/>
</dbReference>
<keyword evidence="5" id="KW-0807">Transducer</keyword>
<evidence type="ECO:0000256" key="2">
    <source>
        <dbReference type="ARBA" id="ARBA00022692"/>
    </source>
</evidence>
<evidence type="ECO:0000256" key="3">
    <source>
        <dbReference type="ARBA" id="ARBA00022989"/>
    </source>
</evidence>
<evidence type="ECO:0000256" key="4">
    <source>
        <dbReference type="ARBA" id="ARBA00023136"/>
    </source>
</evidence>
<feature type="transmembrane region" description="Helical" evidence="6">
    <location>
        <begin position="216"/>
        <end position="236"/>
    </location>
</feature>
<dbReference type="GO" id="GO:0016020">
    <property type="term" value="C:membrane"/>
    <property type="evidence" value="ECO:0007669"/>
    <property type="project" value="UniProtKB-SubCell"/>
</dbReference>
<dbReference type="Ensembl" id="ENSAPET00000026897.1">
    <property type="protein sequence ID" value="ENSAPEP00000026209.1"/>
    <property type="gene ID" value="ENSAPEG00000018623.1"/>
</dbReference>
<name>A0A3P8TMM5_AMPPE</name>
<proteinExistence type="inferred from homology"/>
<comment type="similarity">
    <text evidence="5">Belongs to the G-protein coupled receptor 1 family.</text>
</comment>
<dbReference type="Gene3D" id="1.20.1070.10">
    <property type="entry name" value="Rhodopsin 7-helix transmembrane proteins"/>
    <property type="match status" value="1"/>
</dbReference>
<protein>
    <recommendedName>
        <fullName evidence="7">G-protein coupled receptors family 1 profile domain-containing protein</fullName>
    </recommendedName>
</protein>
<dbReference type="PRINTS" id="PR00237">
    <property type="entry name" value="GPCRRHODOPSN"/>
</dbReference>
<keyword evidence="9" id="KW-1185">Reference proteome</keyword>
<reference evidence="8" key="2">
    <citation type="submission" date="2025-08" db="UniProtKB">
        <authorList>
            <consortium name="Ensembl"/>
        </authorList>
    </citation>
    <scope>IDENTIFICATION</scope>
</reference>
<dbReference type="GO" id="GO:0004930">
    <property type="term" value="F:G protein-coupled receptor activity"/>
    <property type="evidence" value="ECO:0007669"/>
    <property type="project" value="UniProtKB-KW"/>
</dbReference>
<evidence type="ECO:0000313" key="9">
    <source>
        <dbReference type="Proteomes" id="UP000265080"/>
    </source>
</evidence>
<keyword evidence="5" id="KW-0297">G-protein coupled receptor</keyword>
<evidence type="ECO:0000313" key="8">
    <source>
        <dbReference type="Ensembl" id="ENSAPEP00000026209.1"/>
    </source>
</evidence>
<feature type="transmembrane region" description="Helical" evidence="6">
    <location>
        <begin position="113"/>
        <end position="135"/>
    </location>
</feature>
<dbReference type="InterPro" id="IPR017452">
    <property type="entry name" value="GPCR_Rhodpsn_7TM"/>
</dbReference>
<evidence type="ECO:0000256" key="6">
    <source>
        <dbReference type="SAM" id="Phobius"/>
    </source>
</evidence>
<feature type="domain" description="G-protein coupled receptors family 1 profile" evidence="7">
    <location>
        <begin position="55"/>
        <end position="304"/>
    </location>
</feature>
<dbReference type="OMA" id="CEPDMME"/>
<dbReference type="Proteomes" id="UP000265080">
    <property type="component" value="Chromosome 8"/>
</dbReference>
<organism evidence="8 9">
    <name type="scientific">Amphiprion percula</name>
    <name type="common">Orange clownfish</name>
    <name type="synonym">Lutjanus percula</name>
    <dbReference type="NCBI Taxonomy" id="161767"/>
    <lineage>
        <taxon>Eukaryota</taxon>
        <taxon>Metazoa</taxon>
        <taxon>Chordata</taxon>
        <taxon>Craniata</taxon>
        <taxon>Vertebrata</taxon>
        <taxon>Euteleostomi</taxon>
        <taxon>Actinopterygii</taxon>
        <taxon>Neopterygii</taxon>
        <taxon>Teleostei</taxon>
        <taxon>Neoteleostei</taxon>
        <taxon>Acanthomorphata</taxon>
        <taxon>Ovalentaria</taxon>
        <taxon>Pomacentridae</taxon>
        <taxon>Amphiprion</taxon>
    </lineage>
</organism>
<dbReference type="Pfam" id="PF00001">
    <property type="entry name" value="7tm_1"/>
    <property type="match status" value="1"/>
</dbReference>
<accession>A0A3P8TMM5</accession>
<dbReference type="CDD" id="cd00637">
    <property type="entry name" value="7tm_classA_rhodopsin-like"/>
    <property type="match status" value="1"/>
</dbReference>
<dbReference type="PANTHER" id="PTHR26451">
    <property type="entry name" value="G_PROTEIN_RECEP_F1_2 DOMAIN-CONTAINING PROTEIN"/>
    <property type="match status" value="1"/>
</dbReference>
<dbReference type="PROSITE" id="PS00237">
    <property type="entry name" value="G_PROTEIN_RECEP_F1_1"/>
    <property type="match status" value="1"/>
</dbReference>